<protein>
    <recommendedName>
        <fullName evidence="14">Magnesium transporter</fullName>
    </recommendedName>
</protein>
<comment type="subcellular location">
    <subcellularLocation>
        <location evidence="1">Membrane</location>
        <topology evidence="1">Multi-pass membrane protein</topology>
    </subcellularLocation>
</comment>
<accession>A0A2N5VA95</accession>
<feature type="compositionally biased region" description="Polar residues" evidence="10">
    <location>
        <begin position="1"/>
        <end position="21"/>
    </location>
</feature>
<keyword evidence="9 11" id="KW-0472">Membrane</keyword>
<keyword evidence="6" id="KW-0809">Transit peptide</keyword>
<evidence type="ECO:0000313" key="12">
    <source>
        <dbReference type="EMBL" id="PLW46912.1"/>
    </source>
</evidence>
<comment type="similarity">
    <text evidence="2">Belongs to the CorA metal ion transporter (MIT) (TC 1.A.35) family.</text>
</comment>
<dbReference type="PANTHER" id="PTHR13890:SF0">
    <property type="entry name" value="MAGNESIUM TRANSPORTER MRS2 HOMOLOG, MITOCHONDRIAL"/>
    <property type="match status" value="1"/>
</dbReference>
<evidence type="ECO:0008006" key="14">
    <source>
        <dbReference type="Google" id="ProtNLM"/>
    </source>
</evidence>
<dbReference type="PANTHER" id="PTHR13890">
    <property type="entry name" value="RNA SPLICING PROTEIN MRS2, MITOCHONDRIAL"/>
    <property type="match status" value="1"/>
</dbReference>
<feature type="transmembrane region" description="Helical" evidence="11">
    <location>
        <begin position="398"/>
        <end position="422"/>
    </location>
</feature>
<keyword evidence="8" id="KW-0406">Ion transport</keyword>
<feature type="region of interest" description="Disordered" evidence="10">
    <location>
        <begin position="291"/>
        <end position="313"/>
    </location>
</feature>
<dbReference type="GO" id="GO:0015095">
    <property type="term" value="F:magnesium ion transmembrane transporter activity"/>
    <property type="evidence" value="ECO:0007669"/>
    <property type="project" value="TreeGrafter"/>
</dbReference>
<evidence type="ECO:0000256" key="2">
    <source>
        <dbReference type="ARBA" id="ARBA00009765"/>
    </source>
</evidence>
<evidence type="ECO:0000256" key="1">
    <source>
        <dbReference type="ARBA" id="ARBA00004141"/>
    </source>
</evidence>
<feature type="transmembrane region" description="Helical" evidence="11">
    <location>
        <begin position="361"/>
        <end position="386"/>
    </location>
</feature>
<gene>
    <name evidence="12" type="ORF">PCASD_08129</name>
</gene>
<organism evidence="12 13">
    <name type="scientific">Puccinia coronata f. sp. avenae</name>
    <dbReference type="NCBI Taxonomy" id="200324"/>
    <lineage>
        <taxon>Eukaryota</taxon>
        <taxon>Fungi</taxon>
        <taxon>Dikarya</taxon>
        <taxon>Basidiomycota</taxon>
        <taxon>Pucciniomycotina</taxon>
        <taxon>Pucciniomycetes</taxon>
        <taxon>Pucciniales</taxon>
        <taxon>Pucciniaceae</taxon>
        <taxon>Puccinia</taxon>
    </lineage>
</organism>
<proteinExistence type="inferred from homology"/>
<dbReference type="Pfam" id="PF22099">
    <property type="entry name" value="MRS2-like"/>
    <property type="match status" value="1"/>
</dbReference>
<name>A0A2N5VA95_9BASI</name>
<keyword evidence="4 11" id="KW-0812">Transmembrane</keyword>
<dbReference type="GO" id="GO:0005743">
    <property type="term" value="C:mitochondrial inner membrane"/>
    <property type="evidence" value="ECO:0007669"/>
    <property type="project" value="TreeGrafter"/>
</dbReference>
<evidence type="ECO:0000256" key="11">
    <source>
        <dbReference type="SAM" id="Phobius"/>
    </source>
</evidence>
<dbReference type="Gene3D" id="2.40.128.330">
    <property type="match status" value="1"/>
</dbReference>
<evidence type="ECO:0000313" key="13">
    <source>
        <dbReference type="Proteomes" id="UP000235392"/>
    </source>
</evidence>
<dbReference type="Proteomes" id="UP000235392">
    <property type="component" value="Unassembled WGS sequence"/>
</dbReference>
<dbReference type="GO" id="GO:0045016">
    <property type="term" value="P:mitochondrial magnesium ion transmembrane transport"/>
    <property type="evidence" value="ECO:0007669"/>
    <property type="project" value="TreeGrafter"/>
</dbReference>
<feature type="region of interest" description="Disordered" evidence="10">
    <location>
        <begin position="1"/>
        <end position="45"/>
    </location>
</feature>
<evidence type="ECO:0000256" key="9">
    <source>
        <dbReference type="ARBA" id="ARBA00023136"/>
    </source>
</evidence>
<evidence type="ECO:0000256" key="8">
    <source>
        <dbReference type="ARBA" id="ARBA00023065"/>
    </source>
</evidence>
<evidence type="ECO:0000256" key="4">
    <source>
        <dbReference type="ARBA" id="ARBA00022692"/>
    </source>
</evidence>
<dbReference type="AlphaFoldDB" id="A0A2N5VA95"/>
<sequence>RPSRMSRINPSPSPATWANTQMEHRDFPSTRARANSDLSTRYSEKSSREGNIMRFDAFSSQGMKRPQMDIYYTEISWQGVIGPGQLASRAKFCHDKKIRLKDLRLLESNFGSTSVSLQQESIMINTDGFRALINEDSVAILHNPALAYNEHQQFQANNEHQQFYAIKSGEEDLAFSRRREFTFNLLKAISNLREVERSARIEDKSAYAVEYPFELLALGSILDVIFTSLEQDLHAMRASNGVLLNTLEKEISSKTMEKLLFSTHQLQNFIERCRNLQKCLDKISVQAKTYFQTRGPPGSPKTLGEPGEEPASSEVHHQDFLTLIDQYSAEEITEELEIMMRELRMKEDNANLVLNSNQLDLVYVGLKLEVLTVGFTLGALLTGTFGMNLKSGAEETEWAFLIAAAVIVTACSAAVVVGWVYVRKIARNF</sequence>
<keyword evidence="5" id="KW-0460">Magnesium</keyword>
<feature type="compositionally biased region" description="Polar residues" evidence="10">
    <location>
        <begin position="32"/>
        <end position="41"/>
    </location>
</feature>
<comment type="caution">
    <text evidence="12">The sequence shown here is derived from an EMBL/GenBank/DDBJ whole genome shotgun (WGS) entry which is preliminary data.</text>
</comment>
<evidence type="ECO:0000256" key="5">
    <source>
        <dbReference type="ARBA" id="ARBA00022842"/>
    </source>
</evidence>
<evidence type="ECO:0000256" key="6">
    <source>
        <dbReference type="ARBA" id="ARBA00022946"/>
    </source>
</evidence>
<reference evidence="12 13" key="1">
    <citation type="submission" date="2017-11" db="EMBL/GenBank/DDBJ databases">
        <title>De novo assembly and phasing of dikaryotic genomes from two isolates of Puccinia coronata f. sp. avenae, the causal agent of oat crown rust.</title>
        <authorList>
            <person name="Miller M.E."/>
            <person name="Zhang Y."/>
            <person name="Omidvar V."/>
            <person name="Sperschneider J."/>
            <person name="Schwessinger B."/>
            <person name="Raley C."/>
            <person name="Palmer J.M."/>
            <person name="Garnica D."/>
            <person name="Upadhyaya N."/>
            <person name="Rathjen J."/>
            <person name="Taylor J.M."/>
            <person name="Park R.F."/>
            <person name="Dodds P.N."/>
            <person name="Hirsch C.D."/>
            <person name="Kianian S.F."/>
            <person name="Figueroa M."/>
        </authorList>
    </citation>
    <scope>NUCLEOTIDE SEQUENCE [LARGE SCALE GENOMIC DNA]</scope>
    <source>
        <strain evidence="12">12SD80</strain>
    </source>
</reference>
<keyword evidence="7 11" id="KW-1133">Transmembrane helix</keyword>
<evidence type="ECO:0000256" key="7">
    <source>
        <dbReference type="ARBA" id="ARBA00022989"/>
    </source>
</evidence>
<feature type="non-terminal residue" evidence="12">
    <location>
        <position position="1"/>
    </location>
</feature>
<evidence type="ECO:0000256" key="10">
    <source>
        <dbReference type="SAM" id="MobiDB-lite"/>
    </source>
</evidence>
<evidence type="ECO:0000256" key="3">
    <source>
        <dbReference type="ARBA" id="ARBA00022448"/>
    </source>
</evidence>
<keyword evidence="3" id="KW-0813">Transport</keyword>
<dbReference type="EMBL" id="PGCI01000035">
    <property type="protein sequence ID" value="PLW46912.1"/>
    <property type="molecule type" value="Genomic_DNA"/>
</dbReference>
<dbReference type="InterPro" id="IPR039204">
    <property type="entry name" value="MRS2-like"/>
</dbReference>
<dbReference type="Gene3D" id="1.20.58.340">
    <property type="entry name" value="Magnesium transport protein CorA, transmembrane region"/>
    <property type="match status" value="2"/>
</dbReference>